<protein>
    <submittedName>
        <fullName evidence="2">Addiction module toxin, RelE/StbE family</fullName>
    </submittedName>
</protein>
<organism evidence="2 3">
    <name type="scientific">Blautia obeum A2-162</name>
    <dbReference type="NCBI Taxonomy" id="657314"/>
    <lineage>
        <taxon>Bacteria</taxon>
        <taxon>Bacillati</taxon>
        <taxon>Bacillota</taxon>
        <taxon>Clostridia</taxon>
        <taxon>Lachnospirales</taxon>
        <taxon>Lachnospiraceae</taxon>
        <taxon>Blautia</taxon>
    </lineage>
</organism>
<dbReference type="PANTHER" id="PTHR40588:SF1">
    <property type="entry name" value="MRNA INTERFERASE TOXIN YAFQ"/>
    <property type="match status" value="1"/>
</dbReference>
<sequence>MLKPEFTGQFKRDYKLAVKRGCNPKKLEEVITLLCNEQPLPEAYRDHALTNSRNYLVPRLHRDPIPGFRSLHVSPQFCHIIVQESPPVVHRLRLSPSP</sequence>
<name>D4LUC2_9FIRM</name>
<keyword evidence="3" id="KW-1185">Reference proteome</keyword>
<dbReference type="GO" id="GO:0006402">
    <property type="term" value="P:mRNA catabolic process"/>
    <property type="evidence" value="ECO:0007669"/>
    <property type="project" value="TreeGrafter"/>
</dbReference>
<dbReference type="GO" id="GO:0006415">
    <property type="term" value="P:translational termination"/>
    <property type="evidence" value="ECO:0007669"/>
    <property type="project" value="TreeGrafter"/>
</dbReference>
<dbReference type="PANTHER" id="PTHR40588">
    <property type="entry name" value="MRNA INTERFERASE TOXIN YAFQ"/>
    <property type="match status" value="1"/>
</dbReference>
<proteinExistence type="predicted"/>
<evidence type="ECO:0000256" key="1">
    <source>
        <dbReference type="ARBA" id="ARBA00022649"/>
    </source>
</evidence>
<dbReference type="InterPro" id="IPR035093">
    <property type="entry name" value="RelE/ParE_toxin_dom_sf"/>
</dbReference>
<dbReference type="HOGENOM" id="CLU_161929_4_1_9"/>
<dbReference type="Gene3D" id="3.30.2310.20">
    <property type="entry name" value="RelE-like"/>
    <property type="match status" value="1"/>
</dbReference>
<dbReference type="Pfam" id="PF15738">
    <property type="entry name" value="YafQ_toxin"/>
    <property type="match status" value="1"/>
</dbReference>
<dbReference type="GO" id="GO:0004521">
    <property type="term" value="F:RNA endonuclease activity"/>
    <property type="evidence" value="ECO:0007669"/>
    <property type="project" value="TreeGrafter"/>
</dbReference>
<gene>
    <name evidence="2" type="ORF">CK5_31620</name>
</gene>
<dbReference type="SUPFAM" id="SSF143011">
    <property type="entry name" value="RelE-like"/>
    <property type="match status" value="1"/>
</dbReference>
<dbReference type="AlphaFoldDB" id="D4LUC2"/>
<reference evidence="2 3" key="2">
    <citation type="submission" date="2010-03" db="EMBL/GenBank/DDBJ databases">
        <authorList>
            <person name="Pajon A."/>
        </authorList>
    </citation>
    <scope>NUCLEOTIDE SEQUENCE [LARGE SCALE GENOMIC DNA]</scope>
    <source>
        <strain evidence="2 3">A2-162</strain>
    </source>
</reference>
<dbReference type="InterPro" id="IPR007712">
    <property type="entry name" value="RelE/ParE_toxin"/>
</dbReference>
<accession>D4LUC2</accession>
<dbReference type="KEGG" id="rob:CK5_31620"/>
<evidence type="ECO:0000313" key="2">
    <source>
        <dbReference type="EMBL" id="CBL24380.1"/>
    </source>
</evidence>
<reference evidence="2 3" key="1">
    <citation type="submission" date="2010-03" db="EMBL/GenBank/DDBJ databases">
        <title>The genome sequence of Ruminococcus obeum A2-162.</title>
        <authorList>
            <consortium name="metaHIT consortium -- http://www.metahit.eu/"/>
            <person name="Pajon A."/>
            <person name="Turner K."/>
            <person name="Parkhill J."/>
            <person name="Duncan S."/>
            <person name="Flint H."/>
        </authorList>
    </citation>
    <scope>NUCLEOTIDE SEQUENCE [LARGE SCALE GENOMIC DNA]</scope>
    <source>
        <strain evidence="2 3">A2-162</strain>
    </source>
</reference>
<keyword evidence="1" id="KW-1277">Toxin-antitoxin system</keyword>
<dbReference type="Proteomes" id="UP000008955">
    <property type="component" value="Chromosome"/>
</dbReference>
<dbReference type="EMBL" id="FP929054">
    <property type="protein sequence ID" value="CBL24380.1"/>
    <property type="molecule type" value="Genomic_DNA"/>
</dbReference>
<evidence type="ECO:0000313" key="3">
    <source>
        <dbReference type="Proteomes" id="UP000008955"/>
    </source>
</evidence>
<dbReference type="NCBIfam" id="TIGR02385">
    <property type="entry name" value="RelE_StbE"/>
    <property type="match status" value="1"/>
</dbReference>
<dbReference type="InterPro" id="IPR004386">
    <property type="entry name" value="Toxin_YafQ-like"/>
</dbReference>